<keyword evidence="5" id="KW-1185">Reference proteome</keyword>
<accession>A0A9K3CW32</accession>
<feature type="transmembrane region" description="Helical" evidence="2">
    <location>
        <begin position="406"/>
        <end position="427"/>
    </location>
</feature>
<keyword evidence="1" id="KW-0325">Glycoprotein</keyword>
<gene>
    <name evidence="4" type="ORF">KIPB_004670</name>
</gene>
<dbReference type="InterPro" id="IPR016201">
    <property type="entry name" value="PSI"/>
</dbReference>
<dbReference type="SMART" id="SM00423">
    <property type="entry name" value="PSI"/>
    <property type="match status" value="4"/>
</dbReference>
<evidence type="ECO:0000256" key="2">
    <source>
        <dbReference type="SAM" id="Phobius"/>
    </source>
</evidence>
<evidence type="ECO:0000313" key="4">
    <source>
        <dbReference type="EMBL" id="GIQ83363.1"/>
    </source>
</evidence>
<keyword evidence="2" id="KW-1133">Transmembrane helix</keyword>
<feature type="domain" description="PSI" evidence="3">
    <location>
        <begin position="133"/>
        <end position="195"/>
    </location>
</feature>
<dbReference type="SUPFAM" id="SSF117281">
    <property type="entry name" value="Kelch motif"/>
    <property type="match status" value="1"/>
</dbReference>
<dbReference type="InterPro" id="IPR015915">
    <property type="entry name" value="Kelch-typ_b-propeller"/>
</dbReference>
<keyword evidence="2" id="KW-0472">Membrane</keyword>
<organism evidence="4 5">
    <name type="scientific">Kipferlia bialata</name>
    <dbReference type="NCBI Taxonomy" id="797122"/>
    <lineage>
        <taxon>Eukaryota</taxon>
        <taxon>Metamonada</taxon>
        <taxon>Carpediemonas-like organisms</taxon>
        <taxon>Kipferlia</taxon>
    </lineage>
</organism>
<evidence type="ECO:0000313" key="5">
    <source>
        <dbReference type="Proteomes" id="UP000265618"/>
    </source>
</evidence>
<dbReference type="EMBL" id="BDIP01001019">
    <property type="protein sequence ID" value="GIQ83363.1"/>
    <property type="molecule type" value="Genomic_DNA"/>
</dbReference>
<keyword evidence="2" id="KW-0812">Transmembrane</keyword>
<evidence type="ECO:0000259" key="3">
    <source>
        <dbReference type="SMART" id="SM00423"/>
    </source>
</evidence>
<dbReference type="Proteomes" id="UP000265618">
    <property type="component" value="Unassembled WGS sequence"/>
</dbReference>
<name>A0A9K3CW32_9EUKA</name>
<feature type="domain" description="PSI" evidence="3">
    <location>
        <begin position="78"/>
        <end position="132"/>
    </location>
</feature>
<feature type="non-terminal residue" evidence="4">
    <location>
        <position position="1"/>
    </location>
</feature>
<feature type="domain" description="PSI" evidence="3">
    <location>
        <begin position="287"/>
        <end position="338"/>
    </location>
</feature>
<protein>
    <recommendedName>
        <fullName evidence="3">PSI domain-containing protein</fullName>
    </recommendedName>
</protein>
<dbReference type="OrthoDB" id="313169at2759"/>
<dbReference type="Gene3D" id="2.120.10.80">
    <property type="entry name" value="Kelch-type beta propeller"/>
    <property type="match status" value="1"/>
</dbReference>
<evidence type="ECO:0000256" key="1">
    <source>
        <dbReference type="ARBA" id="ARBA00023180"/>
    </source>
</evidence>
<sequence length="446" mass="47542">QVSVSLSGHAGMASLGGISSDVYIFHGLSHAMAQWQPTSDTQAMIDAAGVATQAGRIYVFGGISTGYTNRLMAYDIDPCAEYVTCKGCAKKQTPSGDCAFCSHSGLCMLTDGTDPIDGTCPDLFRLTTDDCPNCSDNVGCATCSADPECGWCGQDGKCVEQQNGEPLYEDVFCQFFEWEGCAMCSAHGFDADACVADGLCGWCEASMSCMEGTADWTECEAGWQFSEYINCGDYTDCGACQAAGGTDEAGVCGWCSLGGQSACMPTDGTDPLNAVCPGTFLTDQCVDCHSLTSCGECTTQGEGVCGFCKSSNQCEFGDSLESYDSVCQDWRPESDVCVTKNDICAEQDDIVGCTNLDECGWCGSDKSGNLCFYGKKAGPLDPSAPFDTCATWTFVYLHADVTPLEIVGIVSFLLLMVVCVINCFWLGQRYFAQNRTKFMSIPEEDE</sequence>
<dbReference type="AlphaFoldDB" id="A0A9K3CW32"/>
<feature type="domain" description="PSI" evidence="3">
    <location>
        <begin position="230"/>
        <end position="277"/>
    </location>
</feature>
<comment type="caution">
    <text evidence="4">The sequence shown here is derived from an EMBL/GenBank/DDBJ whole genome shotgun (WGS) entry which is preliminary data.</text>
</comment>
<proteinExistence type="predicted"/>
<reference evidence="4 5" key="1">
    <citation type="journal article" date="2018" name="PLoS ONE">
        <title>The draft genome of Kipferlia bialata reveals reductive genome evolution in fornicate parasites.</title>
        <authorList>
            <person name="Tanifuji G."/>
            <person name="Takabayashi S."/>
            <person name="Kume K."/>
            <person name="Takagi M."/>
            <person name="Nakayama T."/>
            <person name="Kamikawa R."/>
            <person name="Inagaki Y."/>
            <person name="Hashimoto T."/>
        </authorList>
    </citation>
    <scope>NUCLEOTIDE SEQUENCE [LARGE SCALE GENOMIC DNA]</scope>
    <source>
        <strain evidence="4">NY0173</strain>
    </source>
</reference>